<dbReference type="Proteomes" id="UP000244893">
    <property type="component" value="Unassembled WGS sequence"/>
</dbReference>
<dbReference type="GO" id="GO:0009231">
    <property type="term" value="P:riboflavin biosynthetic process"/>
    <property type="evidence" value="ECO:0007669"/>
    <property type="project" value="InterPro"/>
</dbReference>
<dbReference type="SUPFAM" id="SSF53597">
    <property type="entry name" value="Dihydrofolate reductase-like"/>
    <property type="match status" value="1"/>
</dbReference>
<proteinExistence type="predicted"/>
<dbReference type="EMBL" id="QEOP01000001">
    <property type="protein sequence ID" value="PVZ95947.1"/>
    <property type="molecule type" value="Genomic_DNA"/>
</dbReference>
<dbReference type="AlphaFoldDB" id="A0A2V1HYN5"/>
<gene>
    <name evidence="2" type="ORF">DDQ50_05670</name>
</gene>
<accession>A0A2V1HYN5</accession>
<evidence type="ECO:0000259" key="1">
    <source>
        <dbReference type="Pfam" id="PF01872"/>
    </source>
</evidence>
<organism evidence="2 3">
    <name type="scientific">Amnibacterium flavum</name>
    <dbReference type="NCBI Taxonomy" id="2173173"/>
    <lineage>
        <taxon>Bacteria</taxon>
        <taxon>Bacillati</taxon>
        <taxon>Actinomycetota</taxon>
        <taxon>Actinomycetes</taxon>
        <taxon>Micrococcales</taxon>
        <taxon>Microbacteriaceae</taxon>
        <taxon>Amnibacterium</taxon>
    </lineage>
</organism>
<keyword evidence="3" id="KW-1185">Reference proteome</keyword>
<dbReference type="OrthoDB" id="4376317at2"/>
<evidence type="ECO:0000313" key="3">
    <source>
        <dbReference type="Proteomes" id="UP000244893"/>
    </source>
</evidence>
<name>A0A2V1HYN5_9MICO</name>
<feature type="domain" description="Bacterial bifunctional deaminase-reductase C-terminal" evidence="1">
    <location>
        <begin position="6"/>
        <end position="181"/>
    </location>
</feature>
<dbReference type="Gene3D" id="3.40.430.10">
    <property type="entry name" value="Dihydrofolate Reductase, subunit A"/>
    <property type="match status" value="1"/>
</dbReference>
<dbReference type="RefSeq" id="WP_116755681.1">
    <property type="nucleotide sequence ID" value="NZ_JBHUEX010000001.1"/>
</dbReference>
<reference evidence="2 3" key="1">
    <citation type="submission" date="2018-05" db="EMBL/GenBank/DDBJ databases">
        <title>Amnibacterium sp. M8JJ-5, whole genome shotgun sequence.</title>
        <authorList>
            <person name="Tuo L."/>
        </authorList>
    </citation>
    <scope>NUCLEOTIDE SEQUENCE [LARGE SCALE GENOMIC DNA]</scope>
    <source>
        <strain evidence="2 3">M8JJ-5</strain>
    </source>
</reference>
<dbReference type="InterPro" id="IPR024072">
    <property type="entry name" value="DHFR-like_dom_sf"/>
</dbReference>
<evidence type="ECO:0000313" key="2">
    <source>
        <dbReference type="EMBL" id="PVZ95947.1"/>
    </source>
</evidence>
<dbReference type="InterPro" id="IPR002734">
    <property type="entry name" value="RibDG_C"/>
</dbReference>
<dbReference type="Pfam" id="PF01872">
    <property type="entry name" value="RibD_C"/>
    <property type="match status" value="1"/>
</dbReference>
<protein>
    <submittedName>
        <fullName evidence="2">Deaminase</fullName>
    </submittedName>
</protein>
<comment type="caution">
    <text evidence="2">The sequence shown here is derived from an EMBL/GenBank/DDBJ whole genome shotgun (WGS) entry which is preliminary data.</text>
</comment>
<sequence>MAAEYTWDVFSTLDGYGSYEPGGNEWGGYWGKQGPELLAHRAELFSTPQRMVYGATTFREVAQIFSEGFDPNILDEWNTRLVRMPATVLSSTLHETLGWPDATIESRPAVEAVRHLKNESSVPLRSQASLSLNWSLLAAGLVDRIQVTIFPVLSGHSGSSPIFQGLGDFDLDLLDSRTLDGRTIELTYRPTAR</sequence>
<dbReference type="GO" id="GO:0008703">
    <property type="term" value="F:5-amino-6-(5-phosphoribosylamino)uracil reductase activity"/>
    <property type="evidence" value="ECO:0007669"/>
    <property type="project" value="InterPro"/>
</dbReference>